<accession>A0A2S5DMR2</accession>
<comment type="caution">
    <text evidence="1">The sequence shown here is derived from an EMBL/GenBank/DDBJ whole genome shotgun (WGS) entry which is preliminary data.</text>
</comment>
<evidence type="ECO:0000313" key="1">
    <source>
        <dbReference type="EMBL" id="POZ80395.1"/>
    </source>
</evidence>
<dbReference type="EMBL" id="PQVP01000004">
    <property type="protein sequence ID" value="POZ80395.1"/>
    <property type="molecule type" value="Genomic_DNA"/>
</dbReference>
<dbReference type="AlphaFoldDB" id="A0A2S5DMR2"/>
<gene>
    <name evidence="1" type="ORF">C3743_38765</name>
</gene>
<evidence type="ECO:0000313" key="2">
    <source>
        <dbReference type="Proteomes" id="UP000238655"/>
    </source>
</evidence>
<reference evidence="1 2" key="1">
    <citation type="submission" date="2018-01" db="EMBL/GenBank/DDBJ databases">
        <title>Successful Treatment of Persistent Burkholderia cepacia Bacteremia with Ceftazidime-Avibactam.</title>
        <authorList>
            <person name="Tamma P."/>
            <person name="Fan Y."/>
            <person name="Bergman Y."/>
            <person name="Sick-Samuels A."/>
            <person name="Hsu A."/>
            <person name="Timp W."/>
            <person name="Simner P."/>
        </authorList>
    </citation>
    <scope>NUCLEOTIDE SEQUENCE [LARGE SCALE GENOMIC DNA]</scope>
    <source>
        <strain evidence="1 2">170816</strain>
    </source>
</reference>
<dbReference type="Proteomes" id="UP000238655">
    <property type="component" value="Unassembled WGS sequence"/>
</dbReference>
<organism evidence="1 2">
    <name type="scientific">Burkholderia contaminans</name>
    <dbReference type="NCBI Taxonomy" id="488447"/>
    <lineage>
        <taxon>Bacteria</taxon>
        <taxon>Pseudomonadati</taxon>
        <taxon>Pseudomonadota</taxon>
        <taxon>Betaproteobacteria</taxon>
        <taxon>Burkholderiales</taxon>
        <taxon>Burkholderiaceae</taxon>
        <taxon>Burkholderia</taxon>
        <taxon>Burkholderia cepacia complex</taxon>
    </lineage>
</organism>
<sequence length="116" mass="12785">MSLLAGWFFEGAMLRHTPSLTDLAVWEIASGGSSKSPATREQPDGLQMTRRRTLAVAVNGRNMILRGDLDRLPGQGESVRMLGLLYARPDSAAAEFGGTRWYEIRRDGDSYRATPT</sequence>
<name>A0A2S5DMR2_9BURK</name>
<proteinExistence type="predicted"/>
<protein>
    <submittedName>
        <fullName evidence="1">Uncharacterized protein</fullName>
    </submittedName>
</protein>